<evidence type="ECO:0000313" key="11">
    <source>
        <dbReference type="Proteomes" id="UP000315440"/>
    </source>
</evidence>
<keyword evidence="6 8" id="KW-1133">Transmembrane helix</keyword>
<feature type="transmembrane region" description="Helical" evidence="8">
    <location>
        <begin position="178"/>
        <end position="195"/>
    </location>
</feature>
<feature type="domain" description="EamA" evidence="9">
    <location>
        <begin position="63"/>
        <end position="169"/>
    </location>
</feature>
<evidence type="ECO:0000256" key="4">
    <source>
        <dbReference type="ARBA" id="ARBA00022475"/>
    </source>
</evidence>
<keyword evidence="3" id="KW-0813">Transport</keyword>
<dbReference type="GO" id="GO:0005886">
    <property type="term" value="C:plasma membrane"/>
    <property type="evidence" value="ECO:0007669"/>
    <property type="project" value="UniProtKB-SubCell"/>
</dbReference>
<dbReference type="OrthoDB" id="369870at2"/>
<evidence type="ECO:0000256" key="1">
    <source>
        <dbReference type="ARBA" id="ARBA00004651"/>
    </source>
</evidence>
<reference evidence="10 11" key="1">
    <citation type="submission" date="2019-02" db="EMBL/GenBank/DDBJ databases">
        <title>Deep-cultivation of Planctomycetes and their phenomic and genomic characterization uncovers novel biology.</title>
        <authorList>
            <person name="Wiegand S."/>
            <person name="Jogler M."/>
            <person name="Boedeker C."/>
            <person name="Pinto D."/>
            <person name="Vollmers J."/>
            <person name="Rivas-Marin E."/>
            <person name="Kohn T."/>
            <person name="Peeters S.H."/>
            <person name="Heuer A."/>
            <person name="Rast P."/>
            <person name="Oberbeckmann S."/>
            <person name="Bunk B."/>
            <person name="Jeske O."/>
            <person name="Meyerdierks A."/>
            <person name="Storesund J.E."/>
            <person name="Kallscheuer N."/>
            <person name="Luecker S."/>
            <person name="Lage O.M."/>
            <person name="Pohl T."/>
            <person name="Merkel B.J."/>
            <person name="Hornburger P."/>
            <person name="Mueller R.-W."/>
            <person name="Bruemmer F."/>
            <person name="Labrenz M."/>
            <person name="Spormann A.M."/>
            <person name="Op Den Camp H."/>
            <person name="Overmann J."/>
            <person name="Amann R."/>
            <person name="Jetten M.S.M."/>
            <person name="Mascher T."/>
            <person name="Medema M.H."/>
            <person name="Devos D.P."/>
            <person name="Kaster A.-K."/>
            <person name="Ovreas L."/>
            <person name="Rohde M."/>
            <person name="Galperin M.Y."/>
            <person name="Jogler C."/>
        </authorList>
    </citation>
    <scope>NUCLEOTIDE SEQUENCE [LARGE SCALE GENOMIC DNA]</scope>
    <source>
        <strain evidence="10 11">Mal64</strain>
    </source>
</reference>
<keyword evidence="11" id="KW-1185">Reference proteome</keyword>
<evidence type="ECO:0000256" key="3">
    <source>
        <dbReference type="ARBA" id="ARBA00022448"/>
    </source>
</evidence>
<evidence type="ECO:0000256" key="7">
    <source>
        <dbReference type="ARBA" id="ARBA00023136"/>
    </source>
</evidence>
<feature type="transmembrane region" description="Helical" evidence="8">
    <location>
        <begin position="156"/>
        <end position="172"/>
    </location>
</feature>
<comment type="caution">
    <text evidence="10">The sequence shown here is derived from an EMBL/GenBank/DDBJ whole genome shotgun (WGS) entry which is preliminary data.</text>
</comment>
<keyword evidence="5 8" id="KW-0812">Transmembrane</keyword>
<proteinExistence type="inferred from homology"/>
<dbReference type="NCBIfam" id="TIGR00688">
    <property type="entry name" value="rarD"/>
    <property type="match status" value="1"/>
</dbReference>
<dbReference type="InterPro" id="IPR004626">
    <property type="entry name" value="RarD"/>
</dbReference>
<dbReference type="AlphaFoldDB" id="A0A5C5ZL86"/>
<dbReference type="InterPro" id="IPR000620">
    <property type="entry name" value="EamA_dom"/>
</dbReference>
<feature type="transmembrane region" description="Helical" evidence="8">
    <location>
        <begin position="207"/>
        <end position="224"/>
    </location>
</feature>
<feature type="transmembrane region" description="Helical" evidence="8">
    <location>
        <begin position="101"/>
        <end position="120"/>
    </location>
</feature>
<dbReference type="PANTHER" id="PTHR22911">
    <property type="entry name" value="ACYL-MALONYL CONDENSING ENZYME-RELATED"/>
    <property type="match status" value="1"/>
</dbReference>
<comment type="similarity">
    <text evidence="2">Belongs to the EamA transporter family.</text>
</comment>
<dbReference type="EMBL" id="SJPQ01000002">
    <property type="protein sequence ID" value="TWT88204.1"/>
    <property type="molecule type" value="Genomic_DNA"/>
</dbReference>
<evidence type="ECO:0000259" key="9">
    <source>
        <dbReference type="Pfam" id="PF00892"/>
    </source>
</evidence>
<protein>
    <submittedName>
        <fullName evidence="10">EamA-like transporter family protein</fullName>
    </submittedName>
</protein>
<dbReference type="InterPro" id="IPR037185">
    <property type="entry name" value="EmrE-like"/>
</dbReference>
<dbReference type="PANTHER" id="PTHR22911:SF137">
    <property type="entry name" value="SOLUTE CARRIER FAMILY 35 MEMBER G2-RELATED"/>
    <property type="match status" value="1"/>
</dbReference>
<dbReference type="RefSeq" id="WP_146399061.1">
    <property type="nucleotide sequence ID" value="NZ_SJPQ01000002.1"/>
</dbReference>
<feature type="transmembrane region" description="Helical" evidence="8">
    <location>
        <begin position="60"/>
        <end position="81"/>
    </location>
</feature>
<feature type="transmembrane region" description="Helical" evidence="8">
    <location>
        <begin position="239"/>
        <end position="259"/>
    </location>
</feature>
<evidence type="ECO:0000256" key="5">
    <source>
        <dbReference type="ARBA" id="ARBA00022692"/>
    </source>
</evidence>
<keyword evidence="7 8" id="KW-0472">Membrane</keyword>
<name>A0A5C5ZL86_9BACT</name>
<feature type="transmembrane region" description="Helical" evidence="8">
    <location>
        <begin position="132"/>
        <end position="149"/>
    </location>
</feature>
<evidence type="ECO:0000313" key="10">
    <source>
        <dbReference type="EMBL" id="TWT88204.1"/>
    </source>
</evidence>
<dbReference type="Proteomes" id="UP000315440">
    <property type="component" value="Unassembled WGS sequence"/>
</dbReference>
<comment type="subcellular location">
    <subcellularLocation>
        <location evidence="1">Cell membrane</location>
        <topology evidence="1">Multi-pass membrane protein</topology>
    </subcellularLocation>
</comment>
<accession>A0A5C5ZL86</accession>
<gene>
    <name evidence="10" type="ORF">Mal64_16830</name>
</gene>
<sequence length="333" mass="35318">MPPSGSETNETRAGLAYGLAAFGWWGFVFPAFIVAMNAAAERAGVIAPLDSPSSTTAMRLAWSMEVMAQRCLWTLLVCLLLVARAGRWGEVRRAVRSRRRFGLIATTTLLIAANWIGFIIGAATGRLSEVSLGYYINPLLSVALGVLVLGERLRSLQWAAVACAAAGVAWETARLGHAPWIALVVACAFGLYGLLRKQLETDALPGLTVECALMAPLAIGYLVWRETSGAPLAFGRSGWGVSLLIAATGAATAAPLLWFTLAARRLPLSTVAFLQYLTPTGQLLTAILLNDERLTFGGAATFAMIWIGVAAFLTDARRNRASRRAVGAAPGGE</sequence>
<feature type="transmembrane region" description="Helical" evidence="8">
    <location>
        <begin position="295"/>
        <end position="314"/>
    </location>
</feature>
<feature type="transmembrane region" description="Helical" evidence="8">
    <location>
        <begin position="15"/>
        <end position="40"/>
    </location>
</feature>
<evidence type="ECO:0000256" key="2">
    <source>
        <dbReference type="ARBA" id="ARBA00007362"/>
    </source>
</evidence>
<keyword evidence="4" id="KW-1003">Cell membrane</keyword>
<dbReference type="SUPFAM" id="SSF103481">
    <property type="entry name" value="Multidrug resistance efflux transporter EmrE"/>
    <property type="match status" value="2"/>
</dbReference>
<organism evidence="10 11">
    <name type="scientific">Pseudobythopirellula maris</name>
    <dbReference type="NCBI Taxonomy" id="2527991"/>
    <lineage>
        <taxon>Bacteria</taxon>
        <taxon>Pseudomonadati</taxon>
        <taxon>Planctomycetota</taxon>
        <taxon>Planctomycetia</taxon>
        <taxon>Pirellulales</taxon>
        <taxon>Lacipirellulaceae</taxon>
        <taxon>Pseudobythopirellula</taxon>
    </lineage>
</organism>
<feature type="transmembrane region" description="Helical" evidence="8">
    <location>
        <begin position="271"/>
        <end position="289"/>
    </location>
</feature>
<evidence type="ECO:0000256" key="8">
    <source>
        <dbReference type="SAM" id="Phobius"/>
    </source>
</evidence>
<evidence type="ECO:0000256" key="6">
    <source>
        <dbReference type="ARBA" id="ARBA00022989"/>
    </source>
</evidence>
<dbReference type="Pfam" id="PF00892">
    <property type="entry name" value="EamA"/>
    <property type="match status" value="1"/>
</dbReference>